<dbReference type="PANTHER" id="PTHR33064:SF40">
    <property type="entry name" value="REVERSE TRANSCRIPTASE_RETROTRANSPOSON-DERIVED PROTEIN RNASE H-LIKE DOMAIN-CONTAINING PROTEIN"/>
    <property type="match status" value="1"/>
</dbReference>
<organism evidence="2 3">
    <name type="scientific">Cajanus cajan</name>
    <name type="common">Pigeon pea</name>
    <name type="synonym">Cajanus indicus</name>
    <dbReference type="NCBI Taxonomy" id="3821"/>
    <lineage>
        <taxon>Eukaryota</taxon>
        <taxon>Viridiplantae</taxon>
        <taxon>Streptophyta</taxon>
        <taxon>Embryophyta</taxon>
        <taxon>Tracheophyta</taxon>
        <taxon>Spermatophyta</taxon>
        <taxon>Magnoliopsida</taxon>
        <taxon>eudicotyledons</taxon>
        <taxon>Gunneridae</taxon>
        <taxon>Pentapetalae</taxon>
        <taxon>rosids</taxon>
        <taxon>fabids</taxon>
        <taxon>Fabales</taxon>
        <taxon>Fabaceae</taxon>
        <taxon>Papilionoideae</taxon>
        <taxon>50 kb inversion clade</taxon>
        <taxon>NPAAA clade</taxon>
        <taxon>indigoferoid/millettioid clade</taxon>
        <taxon>Phaseoleae</taxon>
        <taxon>Cajanus</taxon>
    </lineage>
</organism>
<dbReference type="InterPro" id="IPR043128">
    <property type="entry name" value="Rev_trsase/Diguanyl_cyclase"/>
</dbReference>
<evidence type="ECO:0000313" key="2">
    <source>
        <dbReference type="EMBL" id="KYP44317.1"/>
    </source>
</evidence>
<dbReference type="Gramene" id="C.cajan_34575.t">
    <property type="protein sequence ID" value="C.cajan_34575.t.cds1"/>
    <property type="gene ID" value="C.cajan_34575"/>
</dbReference>
<dbReference type="InterPro" id="IPR041577">
    <property type="entry name" value="RT_RNaseH_2"/>
</dbReference>
<dbReference type="AlphaFoldDB" id="A0A151RP11"/>
<feature type="domain" description="Reverse transcriptase/retrotransposon-derived protein RNase H-like" evidence="1">
    <location>
        <begin position="48"/>
        <end position="118"/>
    </location>
</feature>
<evidence type="ECO:0000313" key="3">
    <source>
        <dbReference type="Proteomes" id="UP000075243"/>
    </source>
</evidence>
<dbReference type="Pfam" id="PF17919">
    <property type="entry name" value="RT_RNaseH_2"/>
    <property type="match status" value="1"/>
</dbReference>
<dbReference type="Gene3D" id="3.30.70.270">
    <property type="match status" value="1"/>
</dbReference>
<reference evidence="2" key="1">
    <citation type="journal article" date="2012" name="Nat. Biotechnol.">
        <title>Draft genome sequence of pigeonpea (Cajanus cajan), an orphan legume crop of resource-poor farmers.</title>
        <authorList>
            <person name="Varshney R.K."/>
            <person name="Chen W."/>
            <person name="Li Y."/>
            <person name="Bharti A.K."/>
            <person name="Saxena R.K."/>
            <person name="Schlueter J.A."/>
            <person name="Donoghue M.T."/>
            <person name="Azam S."/>
            <person name="Fan G."/>
            <person name="Whaley A.M."/>
            <person name="Farmer A.D."/>
            <person name="Sheridan J."/>
            <person name="Iwata A."/>
            <person name="Tuteja R."/>
            <person name="Penmetsa R.V."/>
            <person name="Wu W."/>
            <person name="Upadhyaya H.D."/>
            <person name="Yang S.P."/>
            <person name="Shah T."/>
            <person name="Saxena K.B."/>
            <person name="Michael T."/>
            <person name="McCombie W.R."/>
            <person name="Yang B."/>
            <person name="Zhang G."/>
            <person name="Yang H."/>
            <person name="Wang J."/>
            <person name="Spillane C."/>
            <person name="Cook D.R."/>
            <person name="May G.D."/>
            <person name="Xu X."/>
            <person name="Jackson S.A."/>
        </authorList>
    </citation>
    <scope>NUCLEOTIDE SEQUENCE [LARGE SCALE GENOMIC DNA]</scope>
</reference>
<accession>A0A151RP11</accession>
<sequence>MVNWPTQKEVKGLRGFLGITSYYRRFVKGYGLIARSLAELLKKDGFKWTEEAESSFNQLKQAMTSLPILVVLNFSKPFIVETDASSKGVGAVLLQEGKPVSFFSLKLSPRAQQNSAYE</sequence>
<gene>
    <name evidence="2" type="ORF">KK1_034178</name>
</gene>
<dbReference type="InterPro" id="IPR051320">
    <property type="entry name" value="Viral_Replic_Matur_Polypro"/>
</dbReference>
<name>A0A151RP11_CAJCA</name>
<dbReference type="OMA" id="CVVETHA"/>
<protein>
    <recommendedName>
        <fullName evidence="1">Reverse transcriptase/retrotransposon-derived protein RNase H-like domain-containing protein</fullName>
    </recommendedName>
</protein>
<evidence type="ECO:0000259" key="1">
    <source>
        <dbReference type="Pfam" id="PF17919"/>
    </source>
</evidence>
<keyword evidence="3" id="KW-1185">Reference proteome</keyword>
<dbReference type="SUPFAM" id="SSF56672">
    <property type="entry name" value="DNA/RNA polymerases"/>
    <property type="match status" value="1"/>
</dbReference>
<dbReference type="FunFam" id="3.30.70.270:FF:000020">
    <property type="entry name" value="Transposon Tf2-6 polyprotein-like Protein"/>
    <property type="match status" value="1"/>
</dbReference>
<dbReference type="Proteomes" id="UP000075243">
    <property type="component" value="Unassembled WGS sequence"/>
</dbReference>
<proteinExistence type="predicted"/>
<dbReference type="PANTHER" id="PTHR33064">
    <property type="entry name" value="POL PROTEIN"/>
    <property type="match status" value="1"/>
</dbReference>
<dbReference type="EMBL" id="KQ483631">
    <property type="protein sequence ID" value="KYP44317.1"/>
    <property type="molecule type" value="Genomic_DNA"/>
</dbReference>
<dbReference type="InterPro" id="IPR043502">
    <property type="entry name" value="DNA/RNA_pol_sf"/>
</dbReference>